<feature type="domain" description="Terminase large subunit-like endonuclease" evidence="3">
    <location>
        <begin position="271"/>
        <end position="545"/>
    </location>
</feature>
<evidence type="ECO:0000313" key="4">
    <source>
        <dbReference type="EMBL" id="HIV29028.1"/>
    </source>
</evidence>
<dbReference type="Pfam" id="PF03354">
    <property type="entry name" value="TerL_ATPase"/>
    <property type="match status" value="1"/>
</dbReference>
<dbReference type="AlphaFoldDB" id="A0A9D1P9I3"/>
<accession>A0A9D1P9I3</accession>
<dbReference type="EMBL" id="DVOT01000246">
    <property type="protein sequence ID" value="HIV29028.1"/>
    <property type="molecule type" value="Genomic_DNA"/>
</dbReference>
<sequence length="580" mass="66868">MNSPTSERRTAIERCYGYAHDVDEGRILACNKVKLACRRFLHDLDRQNDPAYPWRFDEAKAERPCAFIEKFLAPTKGNYDRMTLLPWQCFVEGNLYGWVDKKTGLRRYREALIVVGTGNGKSTMLAGNATYGACKDGERGADIYLLANSKEQAGIVFNECREQIKASRYLAPRFRPLRDGVYYDAMSASIKARASDSKRLDGLNPHMAIFDEIHEYRDFKLTNIIKRKVVKRSQPLIIYITTMGNVIDGPLAYFYGLFTDAMEGKLATDVADRMFGYIAEMDEGDDPDDSGKWIKANPSLGVLLHMDELKEQWQRAKMIPSERADFICKQLNITVNTDDMQFVQPEVNQRNDAMIDMESLLGRRCYGGFDLSTREDFTAAALEFPLDDGRVFVLLHTWVPRRKVELDQEKIDYYGLAMRGHLTIVEGEYVRQEDVYEWFCEQAKKYEIVAIGYDPANATRLRQMLEGRGFACEVVRQGPVTLNDPMKDIKELLLAGRVVSNRDPMLLWYTDNVRISGERRHADKQNWMPTKRNKFRKIDGFMAWLDAHCINMQKNPAGEVYHKPAVRVIDIQNRRRKPKL</sequence>
<keyword evidence="1" id="KW-0472">Membrane</keyword>
<proteinExistence type="predicted"/>
<reference evidence="4" key="1">
    <citation type="submission" date="2020-10" db="EMBL/GenBank/DDBJ databases">
        <authorList>
            <person name="Gilroy R."/>
        </authorList>
    </citation>
    <scope>NUCLEOTIDE SEQUENCE</scope>
    <source>
        <strain evidence="4">CHK183-6373</strain>
    </source>
</reference>
<organism evidence="4 5">
    <name type="scientific">Candidatus Ornithocaccomicrobium faecavium</name>
    <dbReference type="NCBI Taxonomy" id="2840890"/>
    <lineage>
        <taxon>Bacteria</taxon>
        <taxon>Bacillati</taxon>
        <taxon>Bacillota</taxon>
        <taxon>Clostridia</taxon>
        <taxon>Candidatus Ornithocaccomicrobium</taxon>
    </lineage>
</organism>
<dbReference type="Gene3D" id="3.40.50.300">
    <property type="entry name" value="P-loop containing nucleotide triphosphate hydrolases"/>
    <property type="match status" value="1"/>
</dbReference>
<dbReference type="PANTHER" id="PTHR41287">
    <property type="match status" value="1"/>
</dbReference>
<feature type="domain" description="Terminase large subunit-like ATPase" evidence="2">
    <location>
        <begin position="86"/>
        <end position="247"/>
    </location>
</feature>
<dbReference type="InterPro" id="IPR005021">
    <property type="entry name" value="Terminase_largesu-like"/>
</dbReference>
<dbReference type="InterPro" id="IPR046462">
    <property type="entry name" value="TerL_nuclease"/>
</dbReference>
<dbReference type="GO" id="GO:0004519">
    <property type="term" value="F:endonuclease activity"/>
    <property type="evidence" value="ECO:0007669"/>
    <property type="project" value="InterPro"/>
</dbReference>
<evidence type="ECO:0000259" key="2">
    <source>
        <dbReference type="Pfam" id="PF03354"/>
    </source>
</evidence>
<dbReference type="Proteomes" id="UP000886884">
    <property type="component" value="Unassembled WGS sequence"/>
</dbReference>
<comment type="caution">
    <text evidence="4">The sequence shown here is derived from an EMBL/GenBank/DDBJ whole genome shotgun (WGS) entry which is preliminary data.</text>
</comment>
<feature type="transmembrane region" description="Helical" evidence="1">
    <location>
        <begin position="236"/>
        <end position="258"/>
    </location>
</feature>
<protein>
    <submittedName>
        <fullName evidence="4">Terminase large subunit</fullName>
    </submittedName>
</protein>
<dbReference type="InterPro" id="IPR046461">
    <property type="entry name" value="TerL_ATPase"/>
</dbReference>
<name>A0A9D1P9I3_9FIRM</name>
<keyword evidence="1" id="KW-0812">Transmembrane</keyword>
<dbReference type="PANTHER" id="PTHR41287:SF1">
    <property type="entry name" value="PROTEIN YMFN"/>
    <property type="match status" value="1"/>
</dbReference>
<keyword evidence="1" id="KW-1133">Transmembrane helix</keyword>
<gene>
    <name evidence="4" type="ORF">IAA64_13780</name>
</gene>
<dbReference type="Pfam" id="PF20441">
    <property type="entry name" value="TerL_nuclease"/>
    <property type="match status" value="1"/>
</dbReference>
<evidence type="ECO:0000259" key="3">
    <source>
        <dbReference type="Pfam" id="PF20441"/>
    </source>
</evidence>
<reference evidence="4" key="2">
    <citation type="journal article" date="2021" name="PeerJ">
        <title>Extensive microbial diversity within the chicken gut microbiome revealed by metagenomics and culture.</title>
        <authorList>
            <person name="Gilroy R."/>
            <person name="Ravi A."/>
            <person name="Getino M."/>
            <person name="Pursley I."/>
            <person name="Horton D.L."/>
            <person name="Alikhan N.F."/>
            <person name="Baker D."/>
            <person name="Gharbi K."/>
            <person name="Hall N."/>
            <person name="Watson M."/>
            <person name="Adriaenssens E.M."/>
            <person name="Foster-Nyarko E."/>
            <person name="Jarju S."/>
            <person name="Secka A."/>
            <person name="Antonio M."/>
            <person name="Oren A."/>
            <person name="Chaudhuri R.R."/>
            <person name="La Ragione R."/>
            <person name="Hildebrand F."/>
            <person name="Pallen M.J."/>
        </authorList>
    </citation>
    <scope>NUCLEOTIDE SEQUENCE</scope>
    <source>
        <strain evidence="4">CHK183-6373</strain>
    </source>
</reference>
<dbReference type="InterPro" id="IPR027417">
    <property type="entry name" value="P-loop_NTPase"/>
</dbReference>
<evidence type="ECO:0000256" key="1">
    <source>
        <dbReference type="SAM" id="Phobius"/>
    </source>
</evidence>
<evidence type="ECO:0000313" key="5">
    <source>
        <dbReference type="Proteomes" id="UP000886884"/>
    </source>
</evidence>